<protein>
    <submittedName>
        <fullName evidence="9">Blue pigment (Indigoidine) exporter</fullName>
    </submittedName>
</protein>
<dbReference type="PANTHER" id="PTHR32322:SF2">
    <property type="entry name" value="EAMA DOMAIN-CONTAINING PROTEIN"/>
    <property type="match status" value="1"/>
</dbReference>
<evidence type="ECO:0000256" key="7">
    <source>
        <dbReference type="SAM" id="Phobius"/>
    </source>
</evidence>
<dbReference type="SUPFAM" id="SSF103481">
    <property type="entry name" value="Multidrug resistance efflux transporter EmrE"/>
    <property type="match status" value="2"/>
</dbReference>
<feature type="transmembrane region" description="Helical" evidence="7">
    <location>
        <begin position="118"/>
        <end position="137"/>
    </location>
</feature>
<feature type="transmembrane region" description="Helical" evidence="7">
    <location>
        <begin position="175"/>
        <end position="194"/>
    </location>
</feature>
<dbReference type="Gene3D" id="1.10.3730.20">
    <property type="match status" value="1"/>
</dbReference>
<feature type="region of interest" description="Disordered" evidence="6">
    <location>
        <begin position="287"/>
        <end position="325"/>
    </location>
</feature>
<evidence type="ECO:0000313" key="9">
    <source>
        <dbReference type="EMBL" id="MDR6271040.1"/>
    </source>
</evidence>
<evidence type="ECO:0000259" key="8">
    <source>
        <dbReference type="Pfam" id="PF00892"/>
    </source>
</evidence>
<reference evidence="9 10" key="1">
    <citation type="submission" date="2023-07" db="EMBL/GenBank/DDBJ databases">
        <title>Sequencing the genomes of 1000 actinobacteria strains.</title>
        <authorList>
            <person name="Klenk H.-P."/>
        </authorList>
    </citation>
    <scope>NUCLEOTIDE SEQUENCE [LARGE SCALE GENOMIC DNA]</scope>
    <source>
        <strain evidence="9 10">DSM 14555</strain>
    </source>
</reference>
<dbReference type="InterPro" id="IPR037185">
    <property type="entry name" value="EmrE-like"/>
</dbReference>
<keyword evidence="3 7" id="KW-0812">Transmembrane</keyword>
<feature type="domain" description="EamA" evidence="8">
    <location>
        <begin position="6"/>
        <end position="134"/>
    </location>
</feature>
<evidence type="ECO:0000256" key="1">
    <source>
        <dbReference type="ARBA" id="ARBA00004141"/>
    </source>
</evidence>
<organism evidence="9 10">
    <name type="scientific">Arthrobacter russicus</name>
    <dbReference type="NCBI Taxonomy" id="172040"/>
    <lineage>
        <taxon>Bacteria</taxon>
        <taxon>Bacillati</taxon>
        <taxon>Actinomycetota</taxon>
        <taxon>Actinomycetes</taxon>
        <taxon>Micrococcales</taxon>
        <taxon>Micrococcaceae</taxon>
        <taxon>Arthrobacter</taxon>
    </lineage>
</organism>
<keyword evidence="4 7" id="KW-1133">Transmembrane helix</keyword>
<feature type="domain" description="EamA" evidence="8">
    <location>
        <begin position="144"/>
        <end position="276"/>
    </location>
</feature>
<feature type="transmembrane region" description="Helical" evidence="7">
    <location>
        <begin position="267"/>
        <end position="285"/>
    </location>
</feature>
<keyword evidence="10" id="KW-1185">Reference proteome</keyword>
<accession>A0ABU1JF44</accession>
<dbReference type="EMBL" id="JAVDQF010000001">
    <property type="protein sequence ID" value="MDR6271040.1"/>
    <property type="molecule type" value="Genomic_DNA"/>
</dbReference>
<comment type="caution">
    <text evidence="9">The sequence shown here is derived from an EMBL/GenBank/DDBJ whole genome shotgun (WGS) entry which is preliminary data.</text>
</comment>
<gene>
    <name evidence="9" type="ORF">JOE69_003278</name>
</gene>
<evidence type="ECO:0000256" key="3">
    <source>
        <dbReference type="ARBA" id="ARBA00022692"/>
    </source>
</evidence>
<dbReference type="PANTHER" id="PTHR32322">
    <property type="entry name" value="INNER MEMBRANE TRANSPORTER"/>
    <property type="match status" value="1"/>
</dbReference>
<evidence type="ECO:0000313" key="10">
    <source>
        <dbReference type="Proteomes" id="UP001185069"/>
    </source>
</evidence>
<comment type="subcellular location">
    <subcellularLocation>
        <location evidence="1">Membrane</location>
        <topology evidence="1">Multi-pass membrane protein</topology>
    </subcellularLocation>
</comment>
<feature type="transmembrane region" description="Helical" evidence="7">
    <location>
        <begin position="143"/>
        <end position="163"/>
    </location>
</feature>
<comment type="similarity">
    <text evidence="2">Belongs to the EamA transporter family.</text>
</comment>
<feature type="transmembrane region" description="Helical" evidence="7">
    <location>
        <begin position="90"/>
        <end position="111"/>
    </location>
</feature>
<feature type="transmembrane region" description="Helical" evidence="7">
    <location>
        <begin position="65"/>
        <end position="84"/>
    </location>
</feature>
<dbReference type="Proteomes" id="UP001185069">
    <property type="component" value="Unassembled WGS sequence"/>
</dbReference>
<evidence type="ECO:0000256" key="6">
    <source>
        <dbReference type="SAM" id="MobiDB-lite"/>
    </source>
</evidence>
<dbReference type="InterPro" id="IPR050638">
    <property type="entry name" value="AA-Vitamin_Transporters"/>
</dbReference>
<dbReference type="Pfam" id="PF00892">
    <property type="entry name" value="EamA"/>
    <property type="match status" value="2"/>
</dbReference>
<dbReference type="InterPro" id="IPR000620">
    <property type="entry name" value="EamA_dom"/>
</dbReference>
<name>A0ABU1JF44_9MICC</name>
<sequence>MEGNFRWALVAAIAPIAWGSNYFVTKQLLPADHPLYGAAIRALPAGILLLLLSRRIPQGSWWWKSAVLGTLNVAAFFVLIYAAAQLLPTNVASTIMATSPVVMMLLAWLLLADRPKLLHLLGAALGIGGVCLMLFSAEAPARPLGVLASVAAMLMSSLGYVLAKKWSSGIDIMALSSWQLLAGGIVLLPVAMLFEGAPPALDGAALWGFGYVTIVATALAYVAWFSGLRHLGAGSVGLIGLLNPVTGVLLGTLIAGEALGAQQAGGLLLVLAGVLLGQPVAAKLLRRRRARPDESSPRGSTGPVESIRPVAADPARPKSSLRSRG</sequence>
<feature type="transmembrane region" description="Helical" evidence="7">
    <location>
        <begin position="35"/>
        <end position="53"/>
    </location>
</feature>
<dbReference type="RefSeq" id="WP_309800574.1">
    <property type="nucleotide sequence ID" value="NZ_BAAAHY010000006.1"/>
</dbReference>
<evidence type="ECO:0000256" key="5">
    <source>
        <dbReference type="ARBA" id="ARBA00023136"/>
    </source>
</evidence>
<evidence type="ECO:0000256" key="2">
    <source>
        <dbReference type="ARBA" id="ARBA00007362"/>
    </source>
</evidence>
<feature type="transmembrane region" description="Helical" evidence="7">
    <location>
        <begin position="206"/>
        <end position="224"/>
    </location>
</feature>
<proteinExistence type="inferred from homology"/>
<evidence type="ECO:0000256" key="4">
    <source>
        <dbReference type="ARBA" id="ARBA00022989"/>
    </source>
</evidence>
<keyword evidence="5 7" id="KW-0472">Membrane</keyword>
<feature type="transmembrane region" description="Helical" evidence="7">
    <location>
        <begin position="236"/>
        <end position="255"/>
    </location>
</feature>